<protein>
    <submittedName>
        <fullName evidence="2">N-acetylglucosamine kinase-like BadF-type ATPase</fullName>
    </submittedName>
</protein>
<gene>
    <name evidence="2" type="ORF">QFZ53_002029</name>
</gene>
<dbReference type="AlphaFoldDB" id="A0AAW8EWC9"/>
<organism evidence="2 3">
    <name type="scientific">Microbacterium natoriense</name>
    <dbReference type="NCBI Taxonomy" id="284570"/>
    <lineage>
        <taxon>Bacteria</taxon>
        <taxon>Bacillati</taxon>
        <taxon>Actinomycetota</taxon>
        <taxon>Actinomycetes</taxon>
        <taxon>Micrococcales</taxon>
        <taxon>Microbacteriaceae</taxon>
        <taxon>Microbacterium</taxon>
    </lineage>
</organism>
<proteinExistence type="predicted"/>
<evidence type="ECO:0000313" key="3">
    <source>
        <dbReference type="Proteomes" id="UP001244427"/>
    </source>
</evidence>
<feature type="domain" description="ATPase BadF/BadG/BcrA/BcrD type" evidence="1">
    <location>
        <begin position="11"/>
        <end position="304"/>
    </location>
</feature>
<dbReference type="Gene3D" id="3.30.420.40">
    <property type="match status" value="2"/>
</dbReference>
<name>A0AAW8EWC9_9MICO</name>
<dbReference type="InterPro" id="IPR002731">
    <property type="entry name" value="ATPase_BadF"/>
</dbReference>
<accession>A0AAW8EWC9</accession>
<dbReference type="Proteomes" id="UP001244427">
    <property type="component" value="Unassembled WGS sequence"/>
</dbReference>
<keyword evidence="2" id="KW-0418">Kinase</keyword>
<dbReference type="GO" id="GO:0016301">
    <property type="term" value="F:kinase activity"/>
    <property type="evidence" value="ECO:0007669"/>
    <property type="project" value="UniProtKB-KW"/>
</dbReference>
<dbReference type="PANTHER" id="PTHR43190:SF3">
    <property type="entry name" value="N-ACETYL-D-GLUCOSAMINE KINASE"/>
    <property type="match status" value="1"/>
</dbReference>
<dbReference type="InterPro" id="IPR052519">
    <property type="entry name" value="Euk-type_GlcNAc_Kinase"/>
</dbReference>
<dbReference type="InterPro" id="IPR043129">
    <property type="entry name" value="ATPase_NBD"/>
</dbReference>
<dbReference type="Pfam" id="PF01869">
    <property type="entry name" value="BcrAD_BadFG"/>
    <property type="match status" value="1"/>
</dbReference>
<dbReference type="CDD" id="cd24007">
    <property type="entry name" value="ASKHA_NBD_eukNAGK-like"/>
    <property type="match status" value="1"/>
</dbReference>
<sequence length="337" mass="34692">MTCESDLILAVDGGGSKTDVVLLDTDGAVLAWERGHGSSPQLEGLDESVRIIDALVDLVLDGRDTRRLAHVGLYLSGLDLPDEIDAFRSAIEHLPWARGPHVAENDLHALLRAGTDAADAVAVICGTGMNAIGVRSDGAVVRFPALGPLSGDWGGGSELGDAVVWHSARAEDGRGPSTSLHAMLLDAVGAPSVSALIEDVHLGRRDDGFARLAPLIFDAALAGDAVARGVVQRQGDEVVSYVAACIARLGLQDQDVPVVFGGGVARGRDPLLLESIAIGLAERAPRANLEIVDAPPVLGAALLALGDGGADAAALARAAASLSTDERFSQRLTASVR</sequence>
<dbReference type="PANTHER" id="PTHR43190">
    <property type="entry name" value="N-ACETYL-D-GLUCOSAMINE KINASE"/>
    <property type="match status" value="1"/>
</dbReference>
<evidence type="ECO:0000259" key="1">
    <source>
        <dbReference type="Pfam" id="PF01869"/>
    </source>
</evidence>
<reference evidence="2 3" key="1">
    <citation type="submission" date="2023-07" db="EMBL/GenBank/DDBJ databases">
        <title>Comparative genomics of wheat-associated soil bacteria to identify genetic determinants of phenazine resistance.</title>
        <authorList>
            <person name="Mouncey N."/>
        </authorList>
    </citation>
    <scope>NUCLEOTIDE SEQUENCE [LARGE SCALE GENOMIC DNA]</scope>
    <source>
        <strain evidence="2 3">W4I9-1</strain>
    </source>
</reference>
<evidence type="ECO:0000313" key="2">
    <source>
        <dbReference type="EMBL" id="MDQ0647833.1"/>
    </source>
</evidence>
<dbReference type="RefSeq" id="WP_307295963.1">
    <property type="nucleotide sequence ID" value="NZ_JAUSXV010000001.1"/>
</dbReference>
<dbReference type="SUPFAM" id="SSF53067">
    <property type="entry name" value="Actin-like ATPase domain"/>
    <property type="match status" value="2"/>
</dbReference>
<dbReference type="EMBL" id="JAUSXV010000001">
    <property type="protein sequence ID" value="MDQ0647833.1"/>
    <property type="molecule type" value="Genomic_DNA"/>
</dbReference>
<comment type="caution">
    <text evidence="2">The sequence shown here is derived from an EMBL/GenBank/DDBJ whole genome shotgun (WGS) entry which is preliminary data.</text>
</comment>
<keyword evidence="3" id="KW-1185">Reference proteome</keyword>
<keyword evidence="2" id="KW-0808">Transferase</keyword>